<evidence type="ECO:0000313" key="12">
    <source>
        <dbReference type="EMBL" id="BDG61614.1"/>
    </source>
</evidence>
<dbReference type="SUPFAM" id="SSF56645">
    <property type="entry name" value="Acyl-CoA dehydrogenase NM domain-like"/>
    <property type="match status" value="1"/>
</dbReference>
<dbReference type="InterPro" id="IPR006089">
    <property type="entry name" value="Acyl-CoA_DH_CS"/>
</dbReference>
<comment type="similarity">
    <text evidence="3 8">Belongs to the acyl-CoA dehydrogenase family.</text>
</comment>
<dbReference type="Gene3D" id="1.20.140.10">
    <property type="entry name" value="Butyryl-CoA Dehydrogenase, subunit A, domain 3"/>
    <property type="match status" value="1"/>
</dbReference>
<dbReference type="GO" id="GO:0009083">
    <property type="term" value="P:branched-chain amino acid catabolic process"/>
    <property type="evidence" value="ECO:0007669"/>
    <property type="project" value="UniProtKB-KW"/>
</dbReference>
<keyword evidence="4" id="KW-0101">Branched-chain amino acid catabolism</keyword>
<evidence type="ECO:0000256" key="7">
    <source>
        <dbReference type="ARBA" id="ARBA00023002"/>
    </source>
</evidence>
<dbReference type="Pfam" id="PF02771">
    <property type="entry name" value="Acyl-CoA_dh_N"/>
    <property type="match status" value="1"/>
</dbReference>
<dbReference type="FunFam" id="1.10.540.10:FF:000026">
    <property type="entry name" value="Acyl-CoA dehydrogenase medium chain"/>
    <property type="match status" value="1"/>
</dbReference>
<dbReference type="PANTHER" id="PTHR43884:SF12">
    <property type="entry name" value="ISOVALERYL-COA DEHYDROGENASE, MITOCHONDRIAL-RELATED"/>
    <property type="match status" value="1"/>
</dbReference>
<dbReference type="FunFam" id="1.20.140.10:FF:000001">
    <property type="entry name" value="Acyl-CoA dehydrogenase"/>
    <property type="match status" value="1"/>
</dbReference>
<dbReference type="GO" id="GO:0050660">
    <property type="term" value="F:flavin adenine dinucleotide binding"/>
    <property type="evidence" value="ECO:0007669"/>
    <property type="project" value="InterPro"/>
</dbReference>
<reference evidence="12" key="1">
    <citation type="submission" date="2022-03" db="EMBL/GenBank/DDBJ databases">
        <title>Complete genome sequence of Caldinitratiruptor microaerophilus.</title>
        <authorList>
            <person name="Mukaiyama R."/>
            <person name="Nishiyama T."/>
            <person name="Ueda K."/>
        </authorList>
    </citation>
    <scope>NUCLEOTIDE SEQUENCE</scope>
    <source>
        <strain evidence="12">JCM 16183</strain>
    </source>
</reference>
<name>A0AA35CN99_9FIRM</name>
<dbReference type="PANTHER" id="PTHR43884">
    <property type="entry name" value="ACYL-COA DEHYDROGENASE"/>
    <property type="match status" value="1"/>
</dbReference>
<evidence type="ECO:0000256" key="4">
    <source>
        <dbReference type="ARBA" id="ARBA00022456"/>
    </source>
</evidence>
<dbReference type="InterPro" id="IPR009100">
    <property type="entry name" value="AcylCoA_DH/oxidase_NM_dom_sf"/>
</dbReference>
<evidence type="ECO:0000256" key="6">
    <source>
        <dbReference type="ARBA" id="ARBA00022827"/>
    </source>
</evidence>
<dbReference type="GO" id="GO:0003995">
    <property type="term" value="F:acyl-CoA dehydrogenase activity"/>
    <property type="evidence" value="ECO:0007669"/>
    <property type="project" value="InterPro"/>
</dbReference>
<feature type="domain" description="Acyl-CoA dehydrogenase/oxidase N-terminal" evidence="11">
    <location>
        <begin position="17"/>
        <end position="127"/>
    </location>
</feature>
<dbReference type="PIRSF" id="PIRSF016578">
    <property type="entry name" value="HsaA"/>
    <property type="match status" value="1"/>
</dbReference>
<dbReference type="FunFam" id="2.40.110.10:FF:000001">
    <property type="entry name" value="Acyl-CoA dehydrogenase, mitochondrial"/>
    <property type="match status" value="1"/>
</dbReference>
<comment type="cofactor">
    <cofactor evidence="1 8">
        <name>FAD</name>
        <dbReference type="ChEBI" id="CHEBI:57692"/>
    </cofactor>
</comment>
<sequence length="398" mass="43250">MRPMQSQGVGQLNFHFTPEQEALIGLARQVAKDVIAPRAAEVDEKGEYPEDYFQAFRETGLLGVAIPEQYGGAGLGCTGLVLAVEEVAKYDCSAGLMLLLTRLSTMSILLAGTEEQKKEYLGGTAAGRRRGAFCLSEPDAGSDTQAIRTRAVRKGDEYVITGTKNWISGAAVADFFVVATKTDPEAPGSKGYSVFVVDRDTPGVTVGRKEKKMGVRGVPVNQVIFEEARVPATSRLGEENKGFRIIMETLNSVRPVVAARGIGLAEGALMIWLDYAHQRHTFGRPIVEHQGLQWMAAELAAEIEAARLLTYRAAALVDEGKFGKEYAHFLSMAKLKATELAVKAANDSLQMMGAVGYMEDYPLARYVRDARQLTIVEGTSQIQKTIIGRALADGLLKW</sequence>
<dbReference type="Pfam" id="PF00441">
    <property type="entry name" value="Acyl-CoA_dh_1"/>
    <property type="match status" value="1"/>
</dbReference>
<evidence type="ECO:0000256" key="3">
    <source>
        <dbReference type="ARBA" id="ARBA00009347"/>
    </source>
</evidence>
<comment type="pathway">
    <text evidence="2">Amino-acid degradation; L-valine degradation.</text>
</comment>
<evidence type="ECO:0000256" key="8">
    <source>
        <dbReference type="RuleBase" id="RU362125"/>
    </source>
</evidence>
<evidence type="ECO:0000256" key="5">
    <source>
        <dbReference type="ARBA" id="ARBA00022630"/>
    </source>
</evidence>
<dbReference type="EMBL" id="AP025628">
    <property type="protein sequence ID" value="BDG61614.1"/>
    <property type="molecule type" value="Genomic_DNA"/>
</dbReference>
<proteinExistence type="inferred from homology"/>
<dbReference type="InterPro" id="IPR036250">
    <property type="entry name" value="AcylCo_DH-like_C"/>
</dbReference>
<evidence type="ECO:0000259" key="9">
    <source>
        <dbReference type="Pfam" id="PF00441"/>
    </source>
</evidence>
<dbReference type="InterPro" id="IPR006091">
    <property type="entry name" value="Acyl-CoA_Oxase/DH_mid-dom"/>
</dbReference>
<dbReference type="InterPro" id="IPR046373">
    <property type="entry name" value="Acyl-CoA_Oxase/DH_mid-dom_sf"/>
</dbReference>
<keyword evidence="6 8" id="KW-0274">FAD</keyword>
<dbReference type="SUPFAM" id="SSF47203">
    <property type="entry name" value="Acyl-CoA dehydrogenase C-terminal domain-like"/>
    <property type="match status" value="1"/>
</dbReference>
<gene>
    <name evidence="12" type="ORF">caldi_27040</name>
</gene>
<dbReference type="PROSITE" id="PS00072">
    <property type="entry name" value="ACYL_COA_DH_1"/>
    <property type="match status" value="1"/>
</dbReference>
<keyword evidence="5 8" id="KW-0285">Flavoprotein</keyword>
<dbReference type="Gene3D" id="2.40.110.10">
    <property type="entry name" value="Butyryl-CoA Dehydrogenase, subunit A, domain 2"/>
    <property type="match status" value="1"/>
</dbReference>
<feature type="domain" description="Acyl-CoA oxidase/dehydrogenase middle" evidence="10">
    <location>
        <begin position="132"/>
        <end position="227"/>
    </location>
</feature>
<evidence type="ECO:0000259" key="10">
    <source>
        <dbReference type="Pfam" id="PF02770"/>
    </source>
</evidence>
<evidence type="ECO:0000313" key="13">
    <source>
        <dbReference type="Proteomes" id="UP001163687"/>
    </source>
</evidence>
<protein>
    <submittedName>
        <fullName evidence="12">Acyl-CoA dehydrogenase</fullName>
    </submittedName>
</protein>
<dbReference type="InterPro" id="IPR013786">
    <property type="entry name" value="AcylCoA_DH/ox_N"/>
</dbReference>
<dbReference type="KEGG" id="cmic:caldi_27040"/>
<dbReference type="Proteomes" id="UP001163687">
    <property type="component" value="Chromosome"/>
</dbReference>
<dbReference type="AlphaFoldDB" id="A0AA35CN99"/>
<dbReference type="Pfam" id="PF02770">
    <property type="entry name" value="Acyl-CoA_dh_M"/>
    <property type="match status" value="1"/>
</dbReference>
<feature type="domain" description="Acyl-CoA dehydrogenase/oxidase C-terminal" evidence="9">
    <location>
        <begin position="240"/>
        <end position="391"/>
    </location>
</feature>
<evidence type="ECO:0000259" key="11">
    <source>
        <dbReference type="Pfam" id="PF02771"/>
    </source>
</evidence>
<keyword evidence="13" id="KW-1185">Reference proteome</keyword>
<organism evidence="12 13">
    <name type="scientific">Caldinitratiruptor microaerophilus</name>
    <dbReference type="NCBI Taxonomy" id="671077"/>
    <lineage>
        <taxon>Bacteria</taxon>
        <taxon>Bacillati</taxon>
        <taxon>Bacillota</taxon>
        <taxon>Clostridia</taxon>
        <taxon>Eubacteriales</taxon>
        <taxon>Symbiobacteriaceae</taxon>
        <taxon>Caldinitratiruptor</taxon>
    </lineage>
</organism>
<evidence type="ECO:0000256" key="1">
    <source>
        <dbReference type="ARBA" id="ARBA00001974"/>
    </source>
</evidence>
<dbReference type="InterPro" id="IPR037069">
    <property type="entry name" value="AcylCoA_DH/ox_N_sf"/>
</dbReference>
<accession>A0AA35CN99</accession>
<evidence type="ECO:0000256" key="2">
    <source>
        <dbReference type="ARBA" id="ARBA00005109"/>
    </source>
</evidence>
<dbReference type="Gene3D" id="1.10.540.10">
    <property type="entry name" value="Acyl-CoA dehydrogenase/oxidase, N-terminal domain"/>
    <property type="match status" value="1"/>
</dbReference>
<dbReference type="InterPro" id="IPR009075">
    <property type="entry name" value="AcylCo_DH/oxidase_C"/>
</dbReference>
<keyword evidence="7 8" id="KW-0560">Oxidoreductase</keyword>